<gene>
    <name evidence="8" type="ORF">G3I50_23320</name>
</gene>
<dbReference type="InterPro" id="IPR043502">
    <property type="entry name" value="DNA/RNA_pol_sf"/>
</dbReference>
<evidence type="ECO:0000256" key="4">
    <source>
        <dbReference type="ARBA" id="ARBA00022705"/>
    </source>
</evidence>
<dbReference type="InterPro" id="IPR002562">
    <property type="entry name" value="3'-5'_exonuclease_dom"/>
</dbReference>
<evidence type="ECO:0000259" key="7">
    <source>
        <dbReference type="SMART" id="SM00482"/>
    </source>
</evidence>
<dbReference type="SMART" id="SM00474">
    <property type="entry name" value="35EXOc"/>
    <property type="match status" value="1"/>
</dbReference>
<proteinExistence type="inferred from homology"/>
<dbReference type="PRINTS" id="PR00868">
    <property type="entry name" value="DNAPOLI"/>
</dbReference>
<evidence type="ECO:0000256" key="3">
    <source>
        <dbReference type="ARBA" id="ARBA00020311"/>
    </source>
</evidence>
<dbReference type="GO" id="GO:0003677">
    <property type="term" value="F:DNA binding"/>
    <property type="evidence" value="ECO:0007669"/>
    <property type="project" value="InterPro"/>
</dbReference>
<dbReference type="InterPro" id="IPR036397">
    <property type="entry name" value="RNaseH_sf"/>
</dbReference>
<dbReference type="EMBL" id="JAAGMP010001046">
    <property type="protein sequence ID" value="NEC21150.1"/>
    <property type="molecule type" value="Genomic_DNA"/>
</dbReference>
<evidence type="ECO:0000313" key="9">
    <source>
        <dbReference type="Proteomes" id="UP000469670"/>
    </source>
</evidence>
<dbReference type="SUPFAM" id="SSF53098">
    <property type="entry name" value="Ribonuclease H-like"/>
    <property type="match status" value="1"/>
</dbReference>
<keyword evidence="4" id="KW-0235">DNA replication</keyword>
<dbReference type="SMART" id="SM00482">
    <property type="entry name" value="POLAc"/>
    <property type="match status" value="1"/>
</dbReference>
<protein>
    <recommendedName>
        <fullName evidence="3">DNA polymerase I</fullName>
        <ecNumber evidence="2">2.7.7.7</ecNumber>
    </recommendedName>
</protein>
<dbReference type="InterPro" id="IPR001098">
    <property type="entry name" value="DNA-dir_DNA_pol_A_palm_dom"/>
</dbReference>
<name>A0A7K3S0Y4_9ACTN</name>
<dbReference type="GO" id="GO:0003887">
    <property type="term" value="F:DNA-directed DNA polymerase activity"/>
    <property type="evidence" value="ECO:0007669"/>
    <property type="project" value="UniProtKB-EC"/>
</dbReference>
<dbReference type="PANTHER" id="PTHR10133:SF27">
    <property type="entry name" value="DNA POLYMERASE NU"/>
    <property type="match status" value="1"/>
</dbReference>
<dbReference type="InterPro" id="IPR012337">
    <property type="entry name" value="RNaseH-like_sf"/>
</dbReference>
<dbReference type="Gene3D" id="1.10.150.20">
    <property type="entry name" value="5' to 3' exonuclease, C-terminal subdomain"/>
    <property type="match status" value="1"/>
</dbReference>
<dbReference type="RefSeq" id="WP_164205123.1">
    <property type="nucleotide sequence ID" value="NZ_JAAGMP010001046.1"/>
</dbReference>
<dbReference type="AlphaFoldDB" id="A0A7K3S0Y4"/>
<dbReference type="GO" id="GO:0006302">
    <property type="term" value="P:double-strand break repair"/>
    <property type="evidence" value="ECO:0007669"/>
    <property type="project" value="TreeGrafter"/>
</dbReference>
<dbReference type="Proteomes" id="UP000469670">
    <property type="component" value="Unassembled WGS sequence"/>
</dbReference>
<feature type="domain" description="DNA-directed DNA polymerase family A palm" evidence="7">
    <location>
        <begin position="372"/>
        <end position="565"/>
    </location>
</feature>
<dbReference type="Gene3D" id="3.30.420.10">
    <property type="entry name" value="Ribonuclease H-like superfamily/Ribonuclease H"/>
    <property type="match status" value="1"/>
</dbReference>
<comment type="catalytic activity">
    <reaction evidence="5">
        <text>DNA(n) + a 2'-deoxyribonucleoside 5'-triphosphate = DNA(n+1) + diphosphate</text>
        <dbReference type="Rhea" id="RHEA:22508"/>
        <dbReference type="Rhea" id="RHEA-COMP:17339"/>
        <dbReference type="Rhea" id="RHEA-COMP:17340"/>
        <dbReference type="ChEBI" id="CHEBI:33019"/>
        <dbReference type="ChEBI" id="CHEBI:61560"/>
        <dbReference type="ChEBI" id="CHEBI:173112"/>
        <dbReference type="EC" id="2.7.7.7"/>
    </reaction>
</comment>
<evidence type="ECO:0000259" key="6">
    <source>
        <dbReference type="SMART" id="SM00474"/>
    </source>
</evidence>
<evidence type="ECO:0000256" key="2">
    <source>
        <dbReference type="ARBA" id="ARBA00012417"/>
    </source>
</evidence>
<reference evidence="8 9" key="1">
    <citation type="submission" date="2020-01" db="EMBL/GenBank/DDBJ databases">
        <title>Insect and environment-associated Actinomycetes.</title>
        <authorList>
            <person name="Currrie C."/>
            <person name="Chevrette M."/>
            <person name="Carlson C."/>
            <person name="Stubbendieck R."/>
            <person name="Wendt-Pienkowski E."/>
        </authorList>
    </citation>
    <scope>NUCLEOTIDE SEQUENCE [LARGE SCALE GENOMIC DNA]</scope>
    <source>
        <strain evidence="8 9">SID7590</strain>
    </source>
</reference>
<dbReference type="EC" id="2.7.7.7" evidence="2"/>
<dbReference type="Pfam" id="PF00476">
    <property type="entry name" value="DNA_pol_A"/>
    <property type="match status" value="1"/>
</dbReference>
<evidence type="ECO:0000313" key="8">
    <source>
        <dbReference type="EMBL" id="NEC21150.1"/>
    </source>
</evidence>
<dbReference type="GO" id="GO:0008408">
    <property type="term" value="F:3'-5' exonuclease activity"/>
    <property type="evidence" value="ECO:0007669"/>
    <property type="project" value="InterPro"/>
</dbReference>
<dbReference type="Gene3D" id="3.30.70.370">
    <property type="match status" value="1"/>
</dbReference>
<organism evidence="8 9">
    <name type="scientific">Streptomyces parvus</name>
    <dbReference type="NCBI Taxonomy" id="66428"/>
    <lineage>
        <taxon>Bacteria</taxon>
        <taxon>Bacillati</taxon>
        <taxon>Actinomycetota</taxon>
        <taxon>Actinomycetes</taxon>
        <taxon>Kitasatosporales</taxon>
        <taxon>Streptomycetaceae</taxon>
        <taxon>Streptomyces</taxon>
    </lineage>
</organism>
<comment type="caution">
    <text evidence="8">The sequence shown here is derived from an EMBL/GenBank/DDBJ whole genome shotgun (WGS) entry which is preliminary data.</text>
</comment>
<evidence type="ECO:0000256" key="5">
    <source>
        <dbReference type="ARBA" id="ARBA00049244"/>
    </source>
</evidence>
<dbReference type="GO" id="GO:0006261">
    <property type="term" value="P:DNA-templated DNA replication"/>
    <property type="evidence" value="ECO:0007669"/>
    <property type="project" value="InterPro"/>
</dbReference>
<evidence type="ECO:0000256" key="1">
    <source>
        <dbReference type="ARBA" id="ARBA00007705"/>
    </source>
</evidence>
<accession>A0A7K3S0Y4</accession>
<dbReference type="Gene3D" id="1.20.1060.10">
    <property type="entry name" value="Taq DNA Polymerase, Chain T, domain 4"/>
    <property type="match status" value="1"/>
</dbReference>
<comment type="similarity">
    <text evidence="1">Belongs to the DNA polymerase type-A family.</text>
</comment>
<dbReference type="InterPro" id="IPR002298">
    <property type="entry name" value="DNA_polymerase_A"/>
</dbReference>
<dbReference type="PANTHER" id="PTHR10133">
    <property type="entry name" value="DNA POLYMERASE I"/>
    <property type="match status" value="1"/>
</dbReference>
<dbReference type="SUPFAM" id="SSF56672">
    <property type="entry name" value="DNA/RNA polymerases"/>
    <property type="match status" value="1"/>
</dbReference>
<dbReference type="Pfam" id="PF01612">
    <property type="entry name" value="DNA_pol_A_exo1"/>
    <property type="match status" value="1"/>
</dbReference>
<feature type="domain" description="3'-5' exonuclease" evidence="6">
    <location>
        <begin position="15"/>
        <end position="212"/>
    </location>
</feature>
<sequence length="608" mass="68392">MKVLYHNVRRQAVRINVCETPWDLDRFIDFVEANPVMGFDTETTGLNWWDTDRGFRLRLAQFGNAVESWVLPVEIHPEFGEAVRWAVRKASRLIAHNGTFDQHVVEGCLGVTLEELAPKVLDTKIICHLVDPRQVKEFGPGLKLEELTGYYIDKTLATEVKGSMTAIAKRYKVKKEDIWPIVRTFDPEYLLYAGMDPILAFRLFHIVFPKIPVRSLRKGLVGWEHRLAHVTALMERTGYLVDVEYVEARIAELKAEEERWLREVHRWGVENVNSDKQLIAAFQGFGFKLTKKTKKGNLSMDAEVLDSIDHPLAEAVKKATKAAKWRKTWFEAALKGMDSQGRVHASVNSLQARTARMSITGAIPAQTFPAGDGYVRSAFLAEEGHVSVSIDFGNMELRVMAAASGDPIMMKAFLADEDLHNITAIAAFGPMEPGQNKHEKRSAGKGTNFAIGFGGTWRAVTEGFGVPEPDAKKAVDAFWSTYLGVGRFGGKLKEEARRTGYIFTATGRRLPVDRRRLYSSLNYFIQSTARDITARAIINLHAAGFTPWIRLPVHDELVFSFPVDEAKELTEQAARIMEFTFRGLLIPAEGEIGERSWGSILDLEDSKH</sequence>